<dbReference type="PANTHER" id="PTHR10237">
    <property type="entry name" value="DEFORMED EPIDERMAL AUTOREGULATORY FACTOR 1 HOMOLOG SUPPRESSIN"/>
    <property type="match status" value="1"/>
</dbReference>
<evidence type="ECO:0000256" key="2">
    <source>
        <dbReference type="ARBA" id="ARBA00022771"/>
    </source>
</evidence>
<dbReference type="PROSITE" id="PS50865">
    <property type="entry name" value="ZF_MYND_2"/>
    <property type="match status" value="1"/>
</dbReference>
<organism evidence="6 7">
    <name type="scientific">Phyllosticta citricarpa</name>
    <dbReference type="NCBI Taxonomy" id="55181"/>
    <lineage>
        <taxon>Eukaryota</taxon>
        <taxon>Fungi</taxon>
        <taxon>Dikarya</taxon>
        <taxon>Ascomycota</taxon>
        <taxon>Pezizomycotina</taxon>
        <taxon>Dothideomycetes</taxon>
        <taxon>Dothideomycetes incertae sedis</taxon>
        <taxon>Botryosphaeriales</taxon>
        <taxon>Phyllostictaceae</taxon>
        <taxon>Phyllosticta</taxon>
    </lineage>
</organism>
<dbReference type="InterPro" id="IPR024119">
    <property type="entry name" value="TF_DEAF-1"/>
</dbReference>
<dbReference type="EMBL" id="JBBPDW010000016">
    <property type="protein sequence ID" value="KAK7545948.1"/>
    <property type="molecule type" value="Genomic_DNA"/>
</dbReference>
<evidence type="ECO:0000256" key="3">
    <source>
        <dbReference type="ARBA" id="ARBA00022833"/>
    </source>
</evidence>
<dbReference type="PANTHER" id="PTHR10237:SF14">
    <property type="entry name" value="MYND-TYPE DOMAIN-CONTAINING PROTEIN"/>
    <property type="match status" value="1"/>
</dbReference>
<evidence type="ECO:0000313" key="7">
    <source>
        <dbReference type="Proteomes" id="UP001365128"/>
    </source>
</evidence>
<accession>A0ABR1MED7</accession>
<evidence type="ECO:0000313" key="6">
    <source>
        <dbReference type="EMBL" id="KAK7545948.1"/>
    </source>
</evidence>
<feature type="domain" description="MYND-type" evidence="5">
    <location>
        <begin position="9"/>
        <end position="45"/>
    </location>
</feature>
<keyword evidence="7" id="KW-1185">Reference proteome</keyword>
<dbReference type="InterPro" id="IPR002893">
    <property type="entry name" value="Znf_MYND"/>
</dbReference>
<name>A0ABR1MED7_9PEZI</name>
<dbReference type="PROSITE" id="PS01360">
    <property type="entry name" value="ZF_MYND_1"/>
    <property type="match status" value="1"/>
</dbReference>
<dbReference type="Proteomes" id="UP001365128">
    <property type="component" value="Unassembled WGS sequence"/>
</dbReference>
<keyword evidence="1" id="KW-0479">Metal-binding</keyword>
<gene>
    <name evidence="6" type="ORF">IWX46DRAFT_98997</name>
</gene>
<protein>
    <recommendedName>
        <fullName evidence="5">MYND-type domain-containing protein</fullName>
    </recommendedName>
</protein>
<keyword evidence="3" id="KW-0862">Zinc</keyword>
<proteinExistence type="predicted"/>
<dbReference type="Pfam" id="PF01753">
    <property type="entry name" value="zf-MYND"/>
    <property type="match status" value="1"/>
</dbReference>
<evidence type="ECO:0000256" key="1">
    <source>
        <dbReference type="ARBA" id="ARBA00022723"/>
    </source>
</evidence>
<evidence type="ECO:0000259" key="5">
    <source>
        <dbReference type="PROSITE" id="PS50865"/>
    </source>
</evidence>
<reference evidence="6 7" key="1">
    <citation type="submission" date="2024-04" db="EMBL/GenBank/DDBJ databases">
        <title>Phyllosticta paracitricarpa is synonymous to the EU quarantine fungus P. citricarpa based on phylogenomic analyses.</title>
        <authorList>
            <consortium name="Lawrence Berkeley National Laboratory"/>
            <person name="Van Ingen-Buijs V.A."/>
            <person name="Van Westerhoven A.C."/>
            <person name="Haridas S."/>
            <person name="Skiadas P."/>
            <person name="Martin F."/>
            <person name="Groenewald J.Z."/>
            <person name="Crous P.W."/>
            <person name="Seidl M.F."/>
        </authorList>
    </citation>
    <scope>NUCLEOTIDE SEQUENCE [LARGE SCALE GENOMIC DNA]</scope>
    <source>
        <strain evidence="6 7">CBS 122670</strain>
    </source>
</reference>
<sequence>MRVLSPKSCAICGKEKTQECARCHGVRYCSKECQKADWALHKLLCRLFSDFNSSPRPGPQHIRAILFNPNEQKPKLIWLHCPWSENDGESFQIPDYKSHLGESGFLGHHKIDHNRRLGLELSDSIDLLFRDNFLGDGSTYNLCIRAITDHNATPHWRGPVIAHGLFSTAFDASACRALDLVDFRTLVDFFNWYGNEANFKEPDTNRVSNFNNEEFHRIMDLIVSLEDNDPQSGKSKKTDSDQASSNDVVWGVRINCSGDVEVCKRPKFERVQVPPSDAVFVGETGKDRWTSEIGDRIGMPVYTRKYAQNPAWKGKSSHGFACENNQEATFLHLNCKDKPGQVLGWGWVSMDWQQGSGSVLVVRQDKKPLHPWHAEALSEYCSVRVQPLFEVALEKSPSDNPNDARTATIRSAALEKISRAGFELTWKRVLERNQDGSQVESPYEVSS</sequence>
<dbReference type="Gene3D" id="6.10.140.2220">
    <property type="match status" value="1"/>
</dbReference>
<comment type="caution">
    <text evidence="6">The sequence shown here is derived from an EMBL/GenBank/DDBJ whole genome shotgun (WGS) entry which is preliminary data.</text>
</comment>
<dbReference type="SUPFAM" id="SSF144232">
    <property type="entry name" value="HIT/MYND zinc finger-like"/>
    <property type="match status" value="1"/>
</dbReference>
<evidence type="ECO:0000256" key="4">
    <source>
        <dbReference type="PROSITE-ProRule" id="PRU00134"/>
    </source>
</evidence>
<keyword evidence="2 4" id="KW-0863">Zinc-finger</keyword>